<accession>A0ABT5MP05</accession>
<evidence type="ECO:0000313" key="1">
    <source>
        <dbReference type="EMBL" id="MDD0823902.1"/>
    </source>
</evidence>
<reference evidence="1 2" key="1">
    <citation type="submission" date="2023-02" db="EMBL/GenBank/DDBJ databases">
        <title>Mannheimia cairiniae sp. nov., a novel species of Mannheimia obtained from moscovy ducks (Cairina moschata) and reclassification of Mannheimia ovis as heterotypic synonym of Mannheimia pernigra.</title>
        <authorList>
            <person name="Christensen H."/>
        </authorList>
    </citation>
    <scope>NUCLEOTIDE SEQUENCE [LARGE SCALE GENOMIC DNA]</scope>
    <source>
        <strain evidence="1 2">AT1</strain>
    </source>
</reference>
<dbReference type="InterPro" id="IPR007460">
    <property type="entry name" value="BrnT_toxin"/>
</dbReference>
<gene>
    <name evidence="1" type="ORF">PTQ27_05400</name>
</gene>
<evidence type="ECO:0000313" key="2">
    <source>
        <dbReference type="Proteomes" id="UP001221909"/>
    </source>
</evidence>
<protein>
    <submittedName>
        <fullName evidence="1">BrnT family toxin</fullName>
    </submittedName>
</protein>
<dbReference type="InterPro" id="IPR038573">
    <property type="entry name" value="BrnT_sf"/>
</dbReference>
<sequence length="95" mass="11203">MNSIDGFEWDRNKALLNLKKHNVTFMEATTVFYDDNAILILDPDHSDLETRFLLLGMSNTKNLLVVVHCERDRNIRIISARKATSRETVQYRRRH</sequence>
<dbReference type="Pfam" id="PF04365">
    <property type="entry name" value="BrnT_toxin"/>
    <property type="match status" value="1"/>
</dbReference>
<dbReference type="RefSeq" id="WP_273747761.1">
    <property type="nucleotide sequence ID" value="NZ_JAQSJE010000004.1"/>
</dbReference>
<name>A0ABT5MP05_9PAST</name>
<comment type="caution">
    <text evidence="1">The sequence shown here is derived from an EMBL/GenBank/DDBJ whole genome shotgun (WGS) entry which is preliminary data.</text>
</comment>
<proteinExistence type="predicted"/>
<keyword evidence="2" id="KW-1185">Reference proteome</keyword>
<dbReference type="Proteomes" id="UP001221909">
    <property type="component" value="Unassembled WGS sequence"/>
</dbReference>
<dbReference type="EMBL" id="JAQSJE010000004">
    <property type="protein sequence ID" value="MDD0823902.1"/>
    <property type="molecule type" value="Genomic_DNA"/>
</dbReference>
<dbReference type="Gene3D" id="3.10.450.530">
    <property type="entry name" value="Ribonuclease toxin, BrnT, of type II toxin-antitoxin system"/>
    <property type="match status" value="1"/>
</dbReference>
<organism evidence="1 2">
    <name type="scientific">Mannheimia cairinae</name>
    <dbReference type="NCBI Taxonomy" id="3025936"/>
    <lineage>
        <taxon>Bacteria</taxon>
        <taxon>Pseudomonadati</taxon>
        <taxon>Pseudomonadota</taxon>
        <taxon>Gammaproteobacteria</taxon>
        <taxon>Pasteurellales</taxon>
        <taxon>Pasteurellaceae</taxon>
        <taxon>Mannheimia</taxon>
    </lineage>
</organism>